<organism evidence="2 3">
    <name type="scientific">Coregonus suidteri</name>
    <dbReference type="NCBI Taxonomy" id="861788"/>
    <lineage>
        <taxon>Eukaryota</taxon>
        <taxon>Metazoa</taxon>
        <taxon>Chordata</taxon>
        <taxon>Craniata</taxon>
        <taxon>Vertebrata</taxon>
        <taxon>Euteleostomi</taxon>
        <taxon>Actinopterygii</taxon>
        <taxon>Neopterygii</taxon>
        <taxon>Teleostei</taxon>
        <taxon>Protacanthopterygii</taxon>
        <taxon>Salmoniformes</taxon>
        <taxon>Salmonidae</taxon>
        <taxon>Coregoninae</taxon>
        <taxon>Coregonus</taxon>
    </lineage>
</organism>
<accession>A0AAN8L7V4</accession>
<proteinExistence type="predicted"/>
<gene>
    <name evidence="2" type="ORF">J4Q44_G00263840</name>
</gene>
<protein>
    <submittedName>
        <fullName evidence="2">Uncharacterized protein</fullName>
    </submittedName>
</protein>
<evidence type="ECO:0000313" key="2">
    <source>
        <dbReference type="EMBL" id="KAK6303930.1"/>
    </source>
</evidence>
<evidence type="ECO:0000256" key="1">
    <source>
        <dbReference type="SAM" id="MobiDB-lite"/>
    </source>
</evidence>
<dbReference type="EMBL" id="JAGTTL010000024">
    <property type="protein sequence ID" value="KAK6303930.1"/>
    <property type="molecule type" value="Genomic_DNA"/>
</dbReference>
<dbReference type="AlphaFoldDB" id="A0AAN8L7V4"/>
<dbReference type="Proteomes" id="UP001356427">
    <property type="component" value="Unassembled WGS sequence"/>
</dbReference>
<reference evidence="2 3" key="1">
    <citation type="submission" date="2021-04" db="EMBL/GenBank/DDBJ databases">
        <authorList>
            <person name="De Guttry C."/>
            <person name="Zahm M."/>
            <person name="Klopp C."/>
            <person name="Cabau C."/>
            <person name="Louis A."/>
            <person name="Berthelot C."/>
            <person name="Parey E."/>
            <person name="Roest Crollius H."/>
            <person name="Montfort J."/>
            <person name="Robinson-Rechavi M."/>
            <person name="Bucao C."/>
            <person name="Bouchez O."/>
            <person name="Gislard M."/>
            <person name="Lluch J."/>
            <person name="Milhes M."/>
            <person name="Lampietro C."/>
            <person name="Lopez Roques C."/>
            <person name="Donnadieu C."/>
            <person name="Braasch I."/>
            <person name="Desvignes T."/>
            <person name="Postlethwait J."/>
            <person name="Bobe J."/>
            <person name="Wedekind C."/>
            <person name="Guiguen Y."/>
        </authorList>
    </citation>
    <scope>NUCLEOTIDE SEQUENCE [LARGE SCALE GENOMIC DNA]</scope>
    <source>
        <strain evidence="2">Cs_M1</strain>
        <tissue evidence="2">Blood</tissue>
    </source>
</reference>
<evidence type="ECO:0000313" key="3">
    <source>
        <dbReference type="Proteomes" id="UP001356427"/>
    </source>
</evidence>
<keyword evidence="3" id="KW-1185">Reference proteome</keyword>
<name>A0AAN8L7V4_9TELE</name>
<feature type="region of interest" description="Disordered" evidence="1">
    <location>
        <begin position="65"/>
        <end position="86"/>
    </location>
</feature>
<comment type="caution">
    <text evidence="2">The sequence shown here is derived from an EMBL/GenBank/DDBJ whole genome shotgun (WGS) entry which is preliminary data.</text>
</comment>
<sequence length="231" mass="25214">MPPFQQVSWSNFCPLELPLSTVSAVIVKWKRLGATTAQLPSGRPHKLTEWDRRVLKHVKIVCPRSHHSLPSPKPSSGSNVSTKTVRRGPPEWCSGLRHCIAVLEASLQTRVRSRAVSPQPAVIGSPIGRPTIGPAPSGLGEGLARGVLLGSSRSSDSLWRAGRLQADLGRQLNGVSSDTLVRLASRLSGRVLRSAVWRVMFRRTHDSTFASRARWGVAAMRQDRNWGEKGG</sequence>
<feature type="compositionally biased region" description="Low complexity" evidence="1">
    <location>
        <begin position="68"/>
        <end position="78"/>
    </location>
</feature>